<keyword evidence="4" id="KW-1185">Reference proteome</keyword>
<dbReference type="AlphaFoldDB" id="A0AAV2CTI9"/>
<sequence length="175" mass="19041">MEGWAPEQLAKLRQTGSVAEYRVKFLKLGNQCKKMTEETLVGLCMAGLRLELATTVNVFEPDSLRVAFRIAGRKEEELASWRTSTGRIQKGSGGVGAAGTTSPPGNASPVATGAVPGSKFPSRLPPKGFVRLTQAEMDQKRRDGRCFNCDERYTVGHQCAKGHLMLLVGNWEDEG</sequence>
<evidence type="ECO:0000313" key="4">
    <source>
        <dbReference type="Proteomes" id="UP001497516"/>
    </source>
</evidence>
<accession>A0AAV2CTI9</accession>
<evidence type="ECO:0000259" key="2">
    <source>
        <dbReference type="Pfam" id="PF03732"/>
    </source>
</evidence>
<feature type="region of interest" description="Disordered" evidence="1">
    <location>
        <begin position="81"/>
        <end position="118"/>
    </location>
</feature>
<evidence type="ECO:0000256" key="1">
    <source>
        <dbReference type="SAM" id="MobiDB-lite"/>
    </source>
</evidence>
<proteinExistence type="predicted"/>
<dbReference type="EMBL" id="OZ034814">
    <property type="protein sequence ID" value="CAL1359862.1"/>
    <property type="molecule type" value="Genomic_DNA"/>
</dbReference>
<organism evidence="3 4">
    <name type="scientific">Linum trigynum</name>
    <dbReference type="NCBI Taxonomy" id="586398"/>
    <lineage>
        <taxon>Eukaryota</taxon>
        <taxon>Viridiplantae</taxon>
        <taxon>Streptophyta</taxon>
        <taxon>Embryophyta</taxon>
        <taxon>Tracheophyta</taxon>
        <taxon>Spermatophyta</taxon>
        <taxon>Magnoliopsida</taxon>
        <taxon>eudicotyledons</taxon>
        <taxon>Gunneridae</taxon>
        <taxon>Pentapetalae</taxon>
        <taxon>rosids</taxon>
        <taxon>fabids</taxon>
        <taxon>Malpighiales</taxon>
        <taxon>Linaceae</taxon>
        <taxon>Linum</taxon>
    </lineage>
</organism>
<reference evidence="3 4" key="1">
    <citation type="submission" date="2024-04" db="EMBL/GenBank/DDBJ databases">
        <authorList>
            <person name="Fracassetti M."/>
        </authorList>
    </citation>
    <scope>NUCLEOTIDE SEQUENCE [LARGE SCALE GENOMIC DNA]</scope>
</reference>
<dbReference type="Pfam" id="PF03732">
    <property type="entry name" value="Retrotrans_gag"/>
    <property type="match status" value="1"/>
</dbReference>
<dbReference type="InterPro" id="IPR005162">
    <property type="entry name" value="Retrotrans_gag_dom"/>
</dbReference>
<feature type="domain" description="Retrotransposon gag" evidence="2">
    <location>
        <begin position="7"/>
        <end position="49"/>
    </location>
</feature>
<protein>
    <recommendedName>
        <fullName evidence="2">Retrotransposon gag domain-containing protein</fullName>
    </recommendedName>
</protein>
<evidence type="ECO:0000313" key="3">
    <source>
        <dbReference type="EMBL" id="CAL1359862.1"/>
    </source>
</evidence>
<dbReference type="Proteomes" id="UP001497516">
    <property type="component" value="Chromosome 10"/>
</dbReference>
<gene>
    <name evidence="3" type="ORF">LTRI10_LOCUS7328</name>
</gene>
<name>A0AAV2CTI9_9ROSI</name>